<dbReference type="Proteomes" id="UP000308196">
    <property type="component" value="Chromosome"/>
</dbReference>
<dbReference type="GeneID" id="78462183"/>
<organism evidence="2 3">
    <name type="scientific">Sphingobacterium thalpophilum</name>
    <dbReference type="NCBI Taxonomy" id="259"/>
    <lineage>
        <taxon>Bacteria</taxon>
        <taxon>Pseudomonadati</taxon>
        <taxon>Bacteroidota</taxon>
        <taxon>Sphingobacteriia</taxon>
        <taxon>Sphingobacteriales</taxon>
        <taxon>Sphingobacteriaceae</taxon>
        <taxon>Sphingobacterium</taxon>
    </lineage>
</organism>
<gene>
    <name evidence="2" type="ORF">NCTC11429_01415</name>
</gene>
<dbReference type="RefSeq" id="WP_028069342.1">
    <property type="nucleotide sequence ID" value="NZ_LR590484.1"/>
</dbReference>
<feature type="transmembrane region" description="Helical" evidence="1">
    <location>
        <begin position="323"/>
        <end position="341"/>
    </location>
</feature>
<feature type="transmembrane region" description="Helical" evidence="1">
    <location>
        <begin position="348"/>
        <end position="364"/>
    </location>
</feature>
<feature type="transmembrane region" description="Helical" evidence="1">
    <location>
        <begin position="82"/>
        <end position="99"/>
    </location>
</feature>
<accession>A0A4U9UPX0</accession>
<dbReference type="STRING" id="1123265.GCA_000686625_01852"/>
<dbReference type="EMBL" id="LR590484">
    <property type="protein sequence ID" value="VTR34917.1"/>
    <property type="molecule type" value="Genomic_DNA"/>
</dbReference>
<dbReference type="AlphaFoldDB" id="A0A4U9UPX0"/>
<proteinExistence type="predicted"/>
<feature type="transmembrane region" description="Helical" evidence="1">
    <location>
        <begin position="235"/>
        <end position="254"/>
    </location>
</feature>
<feature type="transmembrane region" description="Helical" evidence="1">
    <location>
        <begin position="30"/>
        <end position="48"/>
    </location>
</feature>
<evidence type="ECO:0000313" key="2">
    <source>
        <dbReference type="EMBL" id="VTR34917.1"/>
    </source>
</evidence>
<feature type="transmembrane region" description="Helical" evidence="1">
    <location>
        <begin position="370"/>
        <end position="389"/>
    </location>
</feature>
<feature type="transmembrane region" description="Helical" evidence="1">
    <location>
        <begin position="111"/>
        <end position="131"/>
    </location>
</feature>
<evidence type="ECO:0000313" key="3">
    <source>
        <dbReference type="Proteomes" id="UP000308196"/>
    </source>
</evidence>
<dbReference type="KEGG" id="stha:NCTC11429_01415"/>
<feature type="transmembrane region" description="Helical" evidence="1">
    <location>
        <begin position="7"/>
        <end position="24"/>
    </location>
</feature>
<name>A0A4U9UPX0_9SPHI</name>
<keyword evidence="1" id="KW-1133">Transmembrane helix</keyword>
<keyword evidence="1" id="KW-0812">Transmembrane</keyword>
<reference evidence="2 3" key="1">
    <citation type="submission" date="2019-05" db="EMBL/GenBank/DDBJ databases">
        <authorList>
            <consortium name="Pathogen Informatics"/>
        </authorList>
    </citation>
    <scope>NUCLEOTIDE SEQUENCE [LARGE SCALE GENOMIC DNA]</scope>
    <source>
        <strain evidence="2 3">NCTC11429</strain>
    </source>
</reference>
<evidence type="ECO:0000256" key="1">
    <source>
        <dbReference type="SAM" id="Phobius"/>
    </source>
</evidence>
<evidence type="ECO:0008006" key="4">
    <source>
        <dbReference type="Google" id="ProtNLM"/>
    </source>
</evidence>
<feature type="transmembrane region" description="Helical" evidence="1">
    <location>
        <begin position="201"/>
        <end position="228"/>
    </location>
</feature>
<protein>
    <recommendedName>
        <fullName evidence="4">Lipid A core - O-antigen ligase and related enzymes</fullName>
    </recommendedName>
</protein>
<keyword evidence="1" id="KW-0472">Membrane</keyword>
<sequence>MKISKLTSIYFFVLLVAALGSMYFRYFWDIRPYLSILAALVSVIYCNILPNSFNRIKNCNVLPVLLFLVLRCYLSIDENVNGIIFCFSEIIIVTFFILLKDDLKSQFLDYFAKKFAIILGISLFGWFLFLLRVSLPHDILIYGDKGAYQYENYYVFLKIFNQYSLEVFPRFQGLFLEPGHLGLCLPFFLYIYKFDFKNNKFLYIFLISIILSFSLAAYVLVFLAFFFIKISNIKSFVNLLLLGSIGLVVILSVGSGDDNVFNRLILSRLEVEDGTVAGDNRTNQIFDRNFDEFSKSSKLFAGVGSVEYTSYEWKKGAAGYKVFIFKYGLIGLVLLASFYISVWRKNRLNYYSTVLFLLFVLNFYQREYAYWLISILIFISAISNFKIYVEHGKHN</sequence>